<sequence length="275" mass="29644">MLNPRLSDTFSVRPRELRRETPSLSPHQAQSPGAPGTLRSSTGLLSALEKTTVARELQNLPREDIHEIASFLEPKDVLALASTSKKLQTHLSIHEDAARITQRAAGLRTIEDLPGTLAALERIPPQHRSAAMSSIAYSTRRLAVPDRTIALSQALDALDSLSAPYAIAPLTAFGSSISSLLISDRAMAFDRIISALEVRFAERASEPLANLIDSIADLPEADQPGAFDRVFNLLAQQPATPGRETAAGMLLRASSLLPAAHRTTAYSQVVDKFRG</sequence>
<evidence type="ECO:0000256" key="1">
    <source>
        <dbReference type="SAM" id="MobiDB-lite"/>
    </source>
</evidence>
<proteinExistence type="predicted"/>
<dbReference type="AlphaFoldDB" id="A0A6J5F8B1"/>
<dbReference type="EMBL" id="CADIKH010000161">
    <property type="protein sequence ID" value="CAB3774744.1"/>
    <property type="molecule type" value="Genomic_DNA"/>
</dbReference>
<dbReference type="SUPFAM" id="SSF81383">
    <property type="entry name" value="F-box domain"/>
    <property type="match status" value="1"/>
</dbReference>
<accession>A0A6J5F8B1</accession>
<evidence type="ECO:0000259" key="2">
    <source>
        <dbReference type="PROSITE" id="PS50181"/>
    </source>
</evidence>
<feature type="region of interest" description="Disordered" evidence="1">
    <location>
        <begin position="1"/>
        <end position="40"/>
    </location>
</feature>
<dbReference type="InterPro" id="IPR001810">
    <property type="entry name" value="F-box_dom"/>
</dbReference>
<name>A0A6J5F8B1_9BURK</name>
<dbReference type="InterPro" id="IPR036047">
    <property type="entry name" value="F-box-like_dom_sf"/>
</dbReference>
<reference evidence="3 4" key="1">
    <citation type="submission" date="2020-04" db="EMBL/GenBank/DDBJ databases">
        <authorList>
            <person name="De Canck E."/>
        </authorList>
    </citation>
    <scope>NUCLEOTIDE SEQUENCE [LARGE SCALE GENOMIC DNA]</scope>
    <source>
        <strain evidence="3 4">LMG 29542</strain>
    </source>
</reference>
<feature type="compositionally biased region" description="Polar residues" evidence="1">
    <location>
        <begin position="1"/>
        <end position="10"/>
    </location>
</feature>
<dbReference type="CDD" id="cd09917">
    <property type="entry name" value="F-box_SF"/>
    <property type="match status" value="1"/>
</dbReference>
<organism evidence="3 4">
    <name type="scientific">Paraburkholderia humisilvae</name>
    <dbReference type="NCBI Taxonomy" id="627669"/>
    <lineage>
        <taxon>Bacteria</taxon>
        <taxon>Pseudomonadati</taxon>
        <taxon>Pseudomonadota</taxon>
        <taxon>Betaproteobacteria</taxon>
        <taxon>Burkholderiales</taxon>
        <taxon>Burkholderiaceae</taxon>
        <taxon>Paraburkholderia</taxon>
    </lineage>
</organism>
<feature type="compositionally biased region" description="Polar residues" evidence="1">
    <location>
        <begin position="22"/>
        <end position="31"/>
    </location>
</feature>
<protein>
    <recommendedName>
        <fullName evidence="2">F-box domain-containing protein</fullName>
    </recommendedName>
</protein>
<gene>
    <name evidence="3" type="ORF">LMG29542_08122</name>
</gene>
<keyword evidence="4" id="KW-1185">Reference proteome</keyword>
<evidence type="ECO:0000313" key="4">
    <source>
        <dbReference type="Proteomes" id="UP000494363"/>
    </source>
</evidence>
<dbReference type="PROSITE" id="PS50181">
    <property type="entry name" value="FBOX"/>
    <property type="match status" value="1"/>
</dbReference>
<dbReference type="Proteomes" id="UP000494363">
    <property type="component" value="Unassembled WGS sequence"/>
</dbReference>
<dbReference type="Pfam" id="PF00646">
    <property type="entry name" value="F-box"/>
    <property type="match status" value="1"/>
</dbReference>
<evidence type="ECO:0000313" key="3">
    <source>
        <dbReference type="EMBL" id="CAB3774744.1"/>
    </source>
</evidence>
<feature type="domain" description="F-box" evidence="2">
    <location>
        <begin position="54"/>
        <end position="104"/>
    </location>
</feature>